<gene>
    <name evidence="1" type="ORF">L9F63_024697</name>
</gene>
<comment type="caution">
    <text evidence="1">The sequence shown here is derived from an EMBL/GenBank/DDBJ whole genome shotgun (WGS) entry which is preliminary data.</text>
</comment>
<organism evidence="1 2">
    <name type="scientific">Diploptera punctata</name>
    <name type="common">Pacific beetle cockroach</name>
    <dbReference type="NCBI Taxonomy" id="6984"/>
    <lineage>
        <taxon>Eukaryota</taxon>
        <taxon>Metazoa</taxon>
        <taxon>Ecdysozoa</taxon>
        <taxon>Arthropoda</taxon>
        <taxon>Hexapoda</taxon>
        <taxon>Insecta</taxon>
        <taxon>Pterygota</taxon>
        <taxon>Neoptera</taxon>
        <taxon>Polyneoptera</taxon>
        <taxon>Dictyoptera</taxon>
        <taxon>Blattodea</taxon>
        <taxon>Blaberoidea</taxon>
        <taxon>Blaberidae</taxon>
        <taxon>Diplopterinae</taxon>
        <taxon>Diploptera</taxon>
    </lineage>
</organism>
<sequence length="65" mass="7626">LDCFTTEVNAENSAFLQEKGAFRLTRRLNYHTKLVLPKEGNVKVLAKFCCFLWKYLCLEYLHLQG</sequence>
<keyword evidence="2" id="KW-1185">Reference proteome</keyword>
<proteinExistence type="predicted"/>
<dbReference type="Proteomes" id="UP001233999">
    <property type="component" value="Unassembled WGS sequence"/>
</dbReference>
<reference evidence="1" key="1">
    <citation type="journal article" date="2023" name="IScience">
        <title>Live-bearing cockroach genome reveals convergent evolutionary mechanisms linked to viviparity in insects and beyond.</title>
        <authorList>
            <person name="Fouks B."/>
            <person name="Harrison M.C."/>
            <person name="Mikhailova A.A."/>
            <person name="Marchal E."/>
            <person name="English S."/>
            <person name="Carruthers M."/>
            <person name="Jennings E.C."/>
            <person name="Chiamaka E.L."/>
            <person name="Frigard R.A."/>
            <person name="Pippel M."/>
            <person name="Attardo G.M."/>
            <person name="Benoit J.B."/>
            <person name="Bornberg-Bauer E."/>
            <person name="Tobe S.S."/>
        </authorList>
    </citation>
    <scope>NUCLEOTIDE SEQUENCE</scope>
    <source>
        <strain evidence="1">Stay&amp;Tobe</strain>
    </source>
</reference>
<accession>A0AAD7ZF26</accession>
<feature type="non-terminal residue" evidence="1">
    <location>
        <position position="65"/>
    </location>
</feature>
<protein>
    <submittedName>
        <fullName evidence="1">Uncharacterized protein</fullName>
    </submittedName>
</protein>
<dbReference type="AlphaFoldDB" id="A0AAD7ZF26"/>
<evidence type="ECO:0000313" key="2">
    <source>
        <dbReference type="Proteomes" id="UP001233999"/>
    </source>
</evidence>
<name>A0AAD7ZF26_DIPPU</name>
<evidence type="ECO:0000313" key="1">
    <source>
        <dbReference type="EMBL" id="KAJ9579196.1"/>
    </source>
</evidence>
<reference evidence="1" key="2">
    <citation type="submission" date="2023-05" db="EMBL/GenBank/DDBJ databases">
        <authorList>
            <person name="Fouks B."/>
        </authorList>
    </citation>
    <scope>NUCLEOTIDE SEQUENCE</scope>
    <source>
        <strain evidence="1">Stay&amp;Tobe</strain>
        <tissue evidence="1">Testes</tissue>
    </source>
</reference>
<feature type="non-terminal residue" evidence="1">
    <location>
        <position position="1"/>
    </location>
</feature>
<dbReference type="EMBL" id="JASPKZ010008614">
    <property type="protein sequence ID" value="KAJ9579196.1"/>
    <property type="molecule type" value="Genomic_DNA"/>
</dbReference>